<dbReference type="PANTHER" id="PTHR45138:SF6">
    <property type="entry name" value="DIGUANYLATE CYCLASE DGCN"/>
    <property type="match status" value="1"/>
</dbReference>
<dbReference type="InterPro" id="IPR000160">
    <property type="entry name" value="GGDEF_dom"/>
</dbReference>
<dbReference type="InterPro" id="IPR003660">
    <property type="entry name" value="HAMP_dom"/>
</dbReference>
<dbReference type="Proteomes" id="UP000723714">
    <property type="component" value="Unassembled WGS sequence"/>
</dbReference>
<evidence type="ECO:0000259" key="1">
    <source>
        <dbReference type="PROSITE" id="PS50885"/>
    </source>
</evidence>
<dbReference type="GO" id="GO:0052621">
    <property type="term" value="F:diguanylate cyclase activity"/>
    <property type="evidence" value="ECO:0007669"/>
    <property type="project" value="UniProtKB-EC"/>
</dbReference>
<dbReference type="NCBIfam" id="TIGR00254">
    <property type="entry name" value="GGDEF"/>
    <property type="match status" value="1"/>
</dbReference>
<keyword evidence="4" id="KW-1185">Reference proteome</keyword>
<dbReference type="CDD" id="cd01949">
    <property type="entry name" value="GGDEF"/>
    <property type="match status" value="1"/>
</dbReference>
<keyword evidence="3" id="KW-0548">Nucleotidyltransferase</keyword>
<evidence type="ECO:0000313" key="4">
    <source>
        <dbReference type="Proteomes" id="UP000723714"/>
    </source>
</evidence>
<dbReference type="EMBL" id="JABACJ020000002">
    <property type="protein sequence ID" value="MBU3874966.1"/>
    <property type="molecule type" value="Genomic_DNA"/>
</dbReference>
<dbReference type="CDD" id="cd06225">
    <property type="entry name" value="HAMP"/>
    <property type="match status" value="1"/>
</dbReference>
<sequence length="434" mass="50860">MMEKENCEMLFEYLKSILYDSQVKELNIEELDEPYQKLGKGLSYLQHAVEEMLAYSADLSRGNLSGVYPARENMLCTNLKNLHANLNHLTWQAKQVAAGDYSQHVSYLGEFSEAFNTMTDQLRERETLLKEEAQKVKKRAEVIESYNELLVEMTRKRNEWILVVDEQSREIVYCNKSRDEKTIITGGSEACGREPEMNPKFCEKCTERLRFLNDILNWQDSEQYKVWEMGDEEQGVFRITTFQIEWRGCNAYAHIVADITEEKAAAERLTSKAYYDTGTGIRNRLYFEEYMEMLQQGNINVTLCYLDLDGLKFVNDRYGHTEGDNYIRSFVSLIQKAFRNTDVFARIGGDEFCIILPNSHRESVKKKLDGLLHEFISENDKDYPRSFSYGLVEIKDWSLVQTIEEIIKLADAEMYKCKRINKRKYHEKLDTHKL</sequence>
<dbReference type="Pfam" id="PF00990">
    <property type="entry name" value="GGDEF"/>
    <property type="match status" value="1"/>
</dbReference>
<protein>
    <submittedName>
        <fullName evidence="3">Diguanylate cyclase</fullName>
        <ecNumber evidence="3">2.7.7.65</ecNumber>
    </submittedName>
</protein>
<gene>
    <name evidence="3" type="ORF">HGO97_003950</name>
</gene>
<comment type="caution">
    <text evidence="3">The sequence shown here is derived from an EMBL/GenBank/DDBJ whole genome shotgun (WGS) entry which is preliminary data.</text>
</comment>
<feature type="domain" description="HAMP" evidence="1">
    <location>
        <begin position="80"/>
        <end position="127"/>
    </location>
</feature>
<dbReference type="PROSITE" id="PS50887">
    <property type="entry name" value="GGDEF"/>
    <property type="match status" value="1"/>
</dbReference>
<dbReference type="PANTHER" id="PTHR45138">
    <property type="entry name" value="REGULATORY COMPONENTS OF SENSORY TRANSDUCTION SYSTEM"/>
    <property type="match status" value="1"/>
</dbReference>
<keyword evidence="3" id="KW-0808">Transferase</keyword>
<dbReference type="PROSITE" id="PS50885">
    <property type="entry name" value="HAMP"/>
    <property type="match status" value="1"/>
</dbReference>
<evidence type="ECO:0000259" key="2">
    <source>
        <dbReference type="PROSITE" id="PS50887"/>
    </source>
</evidence>
<dbReference type="RefSeq" id="WP_216239655.1">
    <property type="nucleotide sequence ID" value="NZ_JABACJ020000002.1"/>
</dbReference>
<proteinExistence type="predicted"/>
<organism evidence="3 4">
    <name type="scientific">Faecalicatena faecalis</name>
    <dbReference type="NCBI Taxonomy" id="2726362"/>
    <lineage>
        <taxon>Bacteria</taxon>
        <taxon>Bacillati</taxon>
        <taxon>Bacillota</taxon>
        <taxon>Clostridia</taxon>
        <taxon>Lachnospirales</taxon>
        <taxon>Lachnospiraceae</taxon>
        <taxon>Faecalicatena</taxon>
    </lineage>
</organism>
<dbReference type="InterPro" id="IPR050469">
    <property type="entry name" value="Diguanylate_Cyclase"/>
</dbReference>
<name>A0ABS6D0C7_9FIRM</name>
<evidence type="ECO:0000313" key="3">
    <source>
        <dbReference type="EMBL" id="MBU3874966.1"/>
    </source>
</evidence>
<dbReference type="SMART" id="SM00267">
    <property type="entry name" value="GGDEF"/>
    <property type="match status" value="1"/>
</dbReference>
<accession>A0ABS6D0C7</accession>
<reference evidence="3 4" key="1">
    <citation type="submission" date="2021-06" db="EMBL/GenBank/DDBJ databases">
        <title>Faecalicatena sp. nov. isolated from porcine feces.</title>
        <authorList>
            <person name="Oh B.S."/>
            <person name="Lee J.H."/>
        </authorList>
    </citation>
    <scope>NUCLEOTIDE SEQUENCE [LARGE SCALE GENOMIC DNA]</scope>
    <source>
        <strain evidence="3 4">AGMB00832</strain>
    </source>
</reference>
<dbReference type="EC" id="2.7.7.65" evidence="3"/>
<feature type="domain" description="GGDEF" evidence="2">
    <location>
        <begin position="299"/>
        <end position="428"/>
    </location>
</feature>